<keyword evidence="2" id="KW-1185">Reference proteome</keyword>
<protein>
    <submittedName>
        <fullName evidence="1">Uncharacterized protein</fullName>
    </submittedName>
</protein>
<evidence type="ECO:0000313" key="2">
    <source>
        <dbReference type="Proteomes" id="UP000499080"/>
    </source>
</evidence>
<reference evidence="1 2" key="1">
    <citation type="journal article" date="2019" name="Sci. Rep.">
        <title>Orb-weaving spider Araneus ventricosus genome elucidates the spidroin gene catalogue.</title>
        <authorList>
            <person name="Kono N."/>
            <person name="Nakamura H."/>
            <person name="Ohtoshi R."/>
            <person name="Moran D.A.P."/>
            <person name="Shinohara A."/>
            <person name="Yoshida Y."/>
            <person name="Fujiwara M."/>
            <person name="Mori M."/>
            <person name="Tomita M."/>
            <person name="Arakawa K."/>
        </authorList>
    </citation>
    <scope>NUCLEOTIDE SEQUENCE [LARGE SCALE GENOMIC DNA]</scope>
</reference>
<evidence type="ECO:0000313" key="1">
    <source>
        <dbReference type="EMBL" id="GBM77093.1"/>
    </source>
</evidence>
<dbReference type="Proteomes" id="UP000499080">
    <property type="component" value="Unassembled WGS sequence"/>
</dbReference>
<gene>
    <name evidence="1" type="ORF">AVEN_268232_1</name>
</gene>
<accession>A0A4Y2IH55</accession>
<proteinExistence type="predicted"/>
<sequence length="106" mass="11928">MNAVSIPGSEEFEVLSPSCIEIVQGHLFEDASRRMSKKEANSNEKIREPPLQEEGTLFINANLGCLKKSKKVVLSHGSWKDLPVKHFGSAYKLWMGREGTHGQQRF</sequence>
<name>A0A4Y2IH55_ARAVE</name>
<organism evidence="1 2">
    <name type="scientific">Araneus ventricosus</name>
    <name type="common">Orbweaver spider</name>
    <name type="synonym">Epeira ventricosa</name>
    <dbReference type="NCBI Taxonomy" id="182803"/>
    <lineage>
        <taxon>Eukaryota</taxon>
        <taxon>Metazoa</taxon>
        <taxon>Ecdysozoa</taxon>
        <taxon>Arthropoda</taxon>
        <taxon>Chelicerata</taxon>
        <taxon>Arachnida</taxon>
        <taxon>Araneae</taxon>
        <taxon>Araneomorphae</taxon>
        <taxon>Entelegynae</taxon>
        <taxon>Araneoidea</taxon>
        <taxon>Araneidae</taxon>
        <taxon>Araneus</taxon>
    </lineage>
</organism>
<comment type="caution">
    <text evidence="1">The sequence shown here is derived from an EMBL/GenBank/DDBJ whole genome shotgun (WGS) entry which is preliminary data.</text>
</comment>
<dbReference type="AlphaFoldDB" id="A0A4Y2IH55"/>
<dbReference type="EMBL" id="BGPR01106663">
    <property type="protein sequence ID" value="GBM77093.1"/>
    <property type="molecule type" value="Genomic_DNA"/>
</dbReference>